<reference evidence="1" key="1">
    <citation type="submission" date="2023-05" db="EMBL/GenBank/DDBJ databases">
        <title>Nepenthes gracilis genome sequencing.</title>
        <authorList>
            <person name="Fukushima K."/>
        </authorList>
    </citation>
    <scope>NUCLEOTIDE SEQUENCE</scope>
    <source>
        <strain evidence="1">SING2019-196</strain>
    </source>
</reference>
<proteinExistence type="predicted"/>
<gene>
    <name evidence="1" type="ORF">Nepgr_031424</name>
</gene>
<sequence length="117" mass="13114">MINVSDTPSAHLIDCSRALKIKGPDHLNDVGTHLRVVLAPLSNKTRHVAVHQMSLLTVSSEVKEILDFAFLISCFTNHHQPGTRPPPSTHTPLRTLKYDLRDERLPVFTPSTVVFNR</sequence>
<organism evidence="1 2">
    <name type="scientific">Nepenthes gracilis</name>
    <name type="common">Slender pitcher plant</name>
    <dbReference type="NCBI Taxonomy" id="150966"/>
    <lineage>
        <taxon>Eukaryota</taxon>
        <taxon>Viridiplantae</taxon>
        <taxon>Streptophyta</taxon>
        <taxon>Embryophyta</taxon>
        <taxon>Tracheophyta</taxon>
        <taxon>Spermatophyta</taxon>
        <taxon>Magnoliopsida</taxon>
        <taxon>eudicotyledons</taxon>
        <taxon>Gunneridae</taxon>
        <taxon>Pentapetalae</taxon>
        <taxon>Caryophyllales</taxon>
        <taxon>Nepenthaceae</taxon>
        <taxon>Nepenthes</taxon>
    </lineage>
</organism>
<comment type="caution">
    <text evidence="1">The sequence shown here is derived from an EMBL/GenBank/DDBJ whole genome shotgun (WGS) entry which is preliminary data.</text>
</comment>
<evidence type="ECO:0000313" key="1">
    <source>
        <dbReference type="EMBL" id="GMH29581.1"/>
    </source>
</evidence>
<keyword evidence="2" id="KW-1185">Reference proteome</keyword>
<name>A0AAD3Y7I0_NEPGR</name>
<dbReference type="EMBL" id="BSYO01000036">
    <property type="protein sequence ID" value="GMH29581.1"/>
    <property type="molecule type" value="Genomic_DNA"/>
</dbReference>
<dbReference type="AlphaFoldDB" id="A0AAD3Y7I0"/>
<dbReference type="Proteomes" id="UP001279734">
    <property type="component" value="Unassembled WGS sequence"/>
</dbReference>
<accession>A0AAD3Y7I0</accession>
<protein>
    <submittedName>
        <fullName evidence="1">Uncharacterized protein</fullName>
    </submittedName>
</protein>
<evidence type="ECO:0000313" key="2">
    <source>
        <dbReference type="Proteomes" id="UP001279734"/>
    </source>
</evidence>